<evidence type="ECO:0000256" key="4">
    <source>
        <dbReference type="ARBA" id="ARBA00022519"/>
    </source>
</evidence>
<comment type="subcellular location">
    <subcellularLocation>
        <location evidence="1">Cell inner membrane</location>
        <topology evidence="1">Multi-pass membrane protein</topology>
    </subcellularLocation>
    <subcellularLocation>
        <location evidence="8">Cell membrane</location>
        <topology evidence="8">Multi-pass membrane protein</topology>
    </subcellularLocation>
</comment>
<evidence type="ECO:0000256" key="1">
    <source>
        <dbReference type="ARBA" id="ARBA00004429"/>
    </source>
</evidence>
<feature type="region of interest" description="Disordered" evidence="9">
    <location>
        <begin position="1"/>
        <end position="34"/>
    </location>
</feature>
<feature type="transmembrane region" description="Helical" evidence="8">
    <location>
        <begin position="85"/>
        <end position="112"/>
    </location>
</feature>
<name>A0A455T1K4_9CHLR</name>
<keyword evidence="6 8" id="KW-1133">Transmembrane helix</keyword>
<feature type="transmembrane region" description="Helical" evidence="8">
    <location>
        <begin position="278"/>
        <end position="299"/>
    </location>
</feature>
<comment type="similarity">
    <text evidence="8">Belongs to the binding-protein-dependent transport system permease family.</text>
</comment>
<dbReference type="PANTHER" id="PTHR43357">
    <property type="entry name" value="INNER MEMBRANE ABC TRANSPORTER PERMEASE PROTEIN YDCV"/>
    <property type="match status" value="1"/>
</dbReference>
<feature type="transmembrane region" description="Helical" evidence="8">
    <location>
        <begin position="43"/>
        <end position="65"/>
    </location>
</feature>
<feature type="transmembrane region" description="Helical" evidence="8">
    <location>
        <begin position="237"/>
        <end position="258"/>
    </location>
</feature>
<feature type="domain" description="ABC transmembrane type-1" evidence="10">
    <location>
        <begin position="89"/>
        <end position="299"/>
    </location>
</feature>
<feature type="transmembrane region" description="Helical" evidence="8">
    <location>
        <begin position="124"/>
        <end position="145"/>
    </location>
</feature>
<evidence type="ECO:0000256" key="8">
    <source>
        <dbReference type="RuleBase" id="RU363032"/>
    </source>
</evidence>
<protein>
    <submittedName>
        <fullName evidence="11">Spermidine/putrescine ABC transporter permease</fullName>
    </submittedName>
</protein>
<sequence>MLSISRRLGKQRQGPAGRGIARPTENAKPEPRGRRGGALGARLVLLLVLLYLLIPLGATLAFGLNSGRGWGDLALLGAVFADPDFGQTLLTSLGLAVTSTLLVVLLLTPTAYQVRLRLPQARPLLEALALLPFAVPPIVLGTGLLQEYNGAAANNPLVALLSLGLVPLLSKLVTTLDVPLVLICAYVVIALPFAYRAIDNSLQAIEVKLLTEAAASLGAGWWRTLLLVILPNIWPGILTASLLTFSTVMGELTLASLFNSYTFPIYLDMTGQNDPHRAALLAVLSFLLTLLCVLGMALATRPRMGRATLSGQIEGASLR</sequence>
<keyword evidence="4" id="KW-0997">Cell inner membrane</keyword>
<dbReference type="InterPro" id="IPR035906">
    <property type="entry name" value="MetI-like_sf"/>
</dbReference>
<evidence type="ECO:0000256" key="5">
    <source>
        <dbReference type="ARBA" id="ARBA00022692"/>
    </source>
</evidence>
<keyword evidence="3" id="KW-1003">Cell membrane</keyword>
<keyword evidence="2 8" id="KW-0813">Transport</keyword>
<reference evidence="11" key="1">
    <citation type="submission" date="2018-12" db="EMBL/GenBank/DDBJ databases">
        <title>Novel natural products biosynthetic potential of the class Ktedonobacteria.</title>
        <authorList>
            <person name="Zheng Y."/>
            <person name="Saitou A."/>
            <person name="Wang C.M."/>
            <person name="Toyoda A."/>
            <person name="Minakuchi Y."/>
            <person name="Sekiguchi Y."/>
            <person name="Ueda K."/>
            <person name="Takano H."/>
            <person name="Sakai Y."/>
            <person name="Yokota A."/>
            <person name="Yabe S."/>
        </authorList>
    </citation>
    <scope>NUCLEOTIDE SEQUENCE</scope>
    <source>
        <strain evidence="11">A3-2</strain>
    </source>
</reference>
<dbReference type="InterPro" id="IPR000515">
    <property type="entry name" value="MetI-like"/>
</dbReference>
<dbReference type="GO" id="GO:0055085">
    <property type="term" value="P:transmembrane transport"/>
    <property type="evidence" value="ECO:0007669"/>
    <property type="project" value="InterPro"/>
</dbReference>
<evidence type="ECO:0000256" key="2">
    <source>
        <dbReference type="ARBA" id="ARBA00022448"/>
    </source>
</evidence>
<evidence type="ECO:0000259" key="10">
    <source>
        <dbReference type="PROSITE" id="PS50928"/>
    </source>
</evidence>
<dbReference type="SUPFAM" id="SSF161098">
    <property type="entry name" value="MetI-like"/>
    <property type="match status" value="1"/>
</dbReference>
<dbReference type="GO" id="GO:0005886">
    <property type="term" value="C:plasma membrane"/>
    <property type="evidence" value="ECO:0007669"/>
    <property type="project" value="UniProtKB-SubCell"/>
</dbReference>
<dbReference type="Pfam" id="PF00528">
    <property type="entry name" value="BPD_transp_1"/>
    <property type="match status" value="1"/>
</dbReference>
<dbReference type="EMBL" id="AP019377">
    <property type="protein sequence ID" value="BBH92325.1"/>
    <property type="molecule type" value="Genomic_DNA"/>
</dbReference>
<gene>
    <name evidence="11" type="ORF">KTA_05240</name>
</gene>
<evidence type="ECO:0000256" key="9">
    <source>
        <dbReference type="SAM" id="MobiDB-lite"/>
    </source>
</evidence>
<dbReference type="AlphaFoldDB" id="A0A455T1K4"/>
<proteinExistence type="inferred from homology"/>
<evidence type="ECO:0000256" key="3">
    <source>
        <dbReference type="ARBA" id="ARBA00022475"/>
    </source>
</evidence>
<keyword evidence="5 8" id="KW-0812">Transmembrane</keyword>
<dbReference type="Gene3D" id="1.10.3720.10">
    <property type="entry name" value="MetI-like"/>
    <property type="match status" value="1"/>
</dbReference>
<keyword evidence="7 8" id="KW-0472">Membrane</keyword>
<evidence type="ECO:0000256" key="7">
    <source>
        <dbReference type="ARBA" id="ARBA00023136"/>
    </source>
</evidence>
<accession>A0A455T1K4</accession>
<dbReference type="PANTHER" id="PTHR43357:SF4">
    <property type="entry name" value="INNER MEMBRANE ABC TRANSPORTER PERMEASE PROTEIN YDCV"/>
    <property type="match status" value="1"/>
</dbReference>
<feature type="transmembrane region" description="Helical" evidence="8">
    <location>
        <begin position="180"/>
        <end position="198"/>
    </location>
</feature>
<evidence type="ECO:0000256" key="6">
    <source>
        <dbReference type="ARBA" id="ARBA00022989"/>
    </source>
</evidence>
<dbReference type="PROSITE" id="PS50928">
    <property type="entry name" value="ABC_TM1"/>
    <property type="match status" value="1"/>
</dbReference>
<dbReference type="CDD" id="cd06261">
    <property type="entry name" value="TM_PBP2"/>
    <property type="match status" value="1"/>
</dbReference>
<evidence type="ECO:0000313" key="11">
    <source>
        <dbReference type="EMBL" id="BBH92325.1"/>
    </source>
</evidence>
<organism evidence="11">
    <name type="scientific">Thermogemmatispora argillosa</name>
    <dbReference type="NCBI Taxonomy" id="2045280"/>
    <lineage>
        <taxon>Bacteria</taxon>
        <taxon>Bacillati</taxon>
        <taxon>Chloroflexota</taxon>
        <taxon>Ktedonobacteria</taxon>
        <taxon>Thermogemmatisporales</taxon>
        <taxon>Thermogemmatisporaceae</taxon>
        <taxon>Thermogemmatispora</taxon>
    </lineage>
</organism>